<dbReference type="EMBL" id="JAVRAA010000005">
    <property type="protein sequence ID" value="MDT0337335.1"/>
    <property type="molecule type" value="Genomic_DNA"/>
</dbReference>
<organism evidence="1">
    <name type="scientific">Herbaspirillum huttiense subsp. nephrolepidis</name>
    <dbReference type="NCBI Taxonomy" id="3075126"/>
    <lineage>
        <taxon>Bacteria</taxon>
        <taxon>Pseudomonadati</taxon>
        <taxon>Pseudomonadota</taxon>
        <taxon>Betaproteobacteria</taxon>
        <taxon>Burkholderiales</taxon>
        <taxon>Oxalobacteraceae</taxon>
        <taxon>Herbaspirillum</taxon>
    </lineage>
</organism>
<evidence type="ECO:0000313" key="1">
    <source>
        <dbReference type="EMBL" id="MDT0337335.1"/>
    </source>
</evidence>
<dbReference type="EMBL" id="JAVRAA010000005">
    <property type="protein sequence ID" value="MDT0337739.1"/>
    <property type="molecule type" value="Genomic_DNA"/>
</dbReference>
<reference evidence="1" key="1">
    <citation type="submission" date="2023-02" db="EMBL/GenBank/DDBJ databases">
        <title>Description of Herbaspirillum huttiense subsp. nephrolepsisexaltata and Herbaspirillum huttiense subsp. lycopersicon.</title>
        <authorList>
            <person name="Poudel M."/>
            <person name="Sharma A."/>
            <person name="Goss E."/>
            <person name="Tapia J.H."/>
            <person name="Harmon C.M."/>
            <person name="Jones J.B."/>
        </authorList>
    </citation>
    <scope>NUCLEOTIDE SEQUENCE</scope>
    <source>
        <strain evidence="1">NC40101</strain>
    </source>
</reference>
<evidence type="ECO:0000313" key="2">
    <source>
        <dbReference type="EMBL" id="MDT0337739.1"/>
    </source>
</evidence>
<protein>
    <submittedName>
        <fullName evidence="1">Uncharacterized protein</fullName>
    </submittedName>
</protein>
<accession>A0AAE4K811</accession>
<dbReference type="AlphaFoldDB" id="A0AAE4K811"/>
<comment type="caution">
    <text evidence="1">The sequence shown here is derived from an EMBL/GenBank/DDBJ whole genome shotgun (WGS) entry which is preliminary data.</text>
</comment>
<name>A0AAE4K811_9BURK</name>
<gene>
    <name evidence="1" type="ORF">RJN63_10895</name>
    <name evidence="2" type="ORF">RJN63_12915</name>
</gene>
<sequence length="99" mass="11333">MTNEFEPSETDMDLDVLMARELTRQYGPLLSGDRLRVVLGYSTKEAYRQAMARKTLPVLVFEIENRRGKFALTIDVARWLVQERTKAAQKSETEKGAVP</sequence>
<proteinExistence type="predicted"/>